<evidence type="ECO:0000256" key="1">
    <source>
        <dbReference type="SAM" id="MobiDB-lite"/>
    </source>
</evidence>
<evidence type="ECO:0000313" key="3">
    <source>
        <dbReference type="Proteomes" id="UP000012073"/>
    </source>
</evidence>
<dbReference type="KEGG" id="ccp:CHC_T00001408001"/>
<dbReference type="GeneID" id="17319574"/>
<dbReference type="Proteomes" id="UP000012073">
    <property type="component" value="Unassembled WGS sequence"/>
</dbReference>
<reference evidence="3" key="1">
    <citation type="journal article" date="2013" name="Proc. Natl. Acad. Sci. U.S.A.">
        <title>Genome structure and metabolic features in the red seaweed Chondrus crispus shed light on evolution of the Archaeplastida.</title>
        <authorList>
            <person name="Collen J."/>
            <person name="Porcel B."/>
            <person name="Carre W."/>
            <person name="Ball S.G."/>
            <person name="Chaparro C."/>
            <person name="Tonon T."/>
            <person name="Barbeyron T."/>
            <person name="Michel G."/>
            <person name="Noel B."/>
            <person name="Valentin K."/>
            <person name="Elias M."/>
            <person name="Artiguenave F."/>
            <person name="Arun A."/>
            <person name="Aury J.M."/>
            <person name="Barbosa-Neto J.F."/>
            <person name="Bothwell J.H."/>
            <person name="Bouget F.Y."/>
            <person name="Brillet L."/>
            <person name="Cabello-Hurtado F."/>
            <person name="Capella-Gutierrez S."/>
            <person name="Charrier B."/>
            <person name="Cladiere L."/>
            <person name="Cock J.M."/>
            <person name="Coelho S.M."/>
            <person name="Colleoni C."/>
            <person name="Czjzek M."/>
            <person name="Da Silva C."/>
            <person name="Delage L."/>
            <person name="Denoeud F."/>
            <person name="Deschamps P."/>
            <person name="Dittami S.M."/>
            <person name="Gabaldon T."/>
            <person name="Gachon C.M."/>
            <person name="Groisillier A."/>
            <person name="Herve C."/>
            <person name="Jabbari K."/>
            <person name="Katinka M."/>
            <person name="Kloareg B."/>
            <person name="Kowalczyk N."/>
            <person name="Labadie K."/>
            <person name="Leblanc C."/>
            <person name="Lopez P.J."/>
            <person name="McLachlan D.H."/>
            <person name="Meslet-Cladiere L."/>
            <person name="Moustafa A."/>
            <person name="Nehr Z."/>
            <person name="Nyvall Collen P."/>
            <person name="Panaud O."/>
            <person name="Partensky F."/>
            <person name="Poulain J."/>
            <person name="Rensing S.A."/>
            <person name="Rousvoal S."/>
            <person name="Samson G."/>
            <person name="Symeonidi A."/>
            <person name="Weissenbach J."/>
            <person name="Zambounis A."/>
            <person name="Wincker P."/>
            <person name="Boyen C."/>
        </authorList>
    </citation>
    <scope>NUCLEOTIDE SEQUENCE [LARGE SCALE GENOMIC DNA]</scope>
    <source>
        <strain evidence="3">cv. Stackhouse</strain>
    </source>
</reference>
<gene>
    <name evidence="2" type="ORF">CHC_T00001408001</name>
</gene>
<proteinExistence type="predicted"/>
<feature type="region of interest" description="Disordered" evidence="1">
    <location>
        <begin position="118"/>
        <end position="155"/>
    </location>
</feature>
<feature type="compositionally biased region" description="Low complexity" evidence="1">
    <location>
        <begin position="136"/>
        <end position="155"/>
    </location>
</feature>
<name>R7Q0K4_CHOCR</name>
<protein>
    <submittedName>
        <fullName evidence="2">Uncharacterized protein</fullName>
    </submittedName>
</protein>
<organism evidence="2 3">
    <name type="scientific">Chondrus crispus</name>
    <name type="common">Carrageen Irish moss</name>
    <name type="synonym">Polymorpha crispa</name>
    <dbReference type="NCBI Taxonomy" id="2769"/>
    <lineage>
        <taxon>Eukaryota</taxon>
        <taxon>Rhodophyta</taxon>
        <taxon>Florideophyceae</taxon>
        <taxon>Rhodymeniophycidae</taxon>
        <taxon>Gigartinales</taxon>
        <taxon>Gigartinaceae</taxon>
        <taxon>Chondrus</taxon>
    </lineage>
</organism>
<evidence type="ECO:0000313" key="2">
    <source>
        <dbReference type="EMBL" id="CDF32182.1"/>
    </source>
</evidence>
<accession>R7Q0K4</accession>
<dbReference type="EMBL" id="HG001459">
    <property type="protein sequence ID" value="CDF32182.1"/>
    <property type="molecule type" value="Genomic_DNA"/>
</dbReference>
<dbReference type="Gramene" id="CDF32182">
    <property type="protein sequence ID" value="CDF32182"/>
    <property type="gene ID" value="CHC_T00001408001"/>
</dbReference>
<dbReference type="RefSeq" id="XP_005711847.1">
    <property type="nucleotide sequence ID" value="XM_005711790.1"/>
</dbReference>
<dbReference type="AlphaFoldDB" id="R7Q0K4"/>
<sequence>MSDLCARLGCKSVRALQSHSSSLSVFVRACFRQVPVDKRLRVFPSQDIKNGDCLTITSTFSLRFLQPQTHPLAFAQLLPPLKIIVMFVLREKQYSIRRPQEPTRDFFPILYPPGMKRNPSLHVPHRHPLVPRSSYHTSSVPTHHNPTHPTTRASN</sequence>
<keyword evidence="3" id="KW-1185">Reference proteome</keyword>